<dbReference type="EMBL" id="WKRA01000007">
    <property type="protein sequence ID" value="MSD15617.1"/>
    <property type="molecule type" value="Genomic_DNA"/>
</dbReference>
<evidence type="ECO:0000256" key="5">
    <source>
        <dbReference type="HAMAP-Rule" id="MF_01804"/>
    </source>
</evidence>
<evidence type="ECO:0000256" key="1">
    <source>
        <dbReference type="ARBA" id="ARBA00022490"/>
    </source>
</evidence>
<reference evidence="6 8" key="1">
    <citation type="submission" date="2015-09" db="EMBL/GenBank/DDBJ databases">
        <authorList>
            <consortium name="Pathogen Informatics"/>
        </authorList>
    </citation>
    <scope>NUCLEOTIDE SEQUENCE [LARGE SCALE GENOMIC DNA]</scope>
    <source>
        <strain evidence="6 8">2789STDY5608891</strain>
    </source>
</reference>
<dbReference type="InterPro" id="IPR036388">
    <property type="entry name" value="WH-like_DNA-bd_sf"/>
</dbReference>
<evidence type="ECO:0000313" key="6">
    <source>
        <dbReference type="EMBL" id="CUM75808.1"/>
    </source>
</evidence>
<dbReference type="GO" id="GO:0051304">
    <property type="term" value="P:chromosome separation"/>
    <property type="evidence" value="ECO:0007669"/>
    <property type="project" value="InterPro"/>
</dbReference>
<dbReference type="PANTHER" id="PTHR34298:SF2">
    <property type="entry name" value="SEGREGATION AND CONDENSATION PROTEIN B"/>
    <property type="match status" value="1"/>
</dbReference>
<proteinExistence type="inferred from homology"/>
<comment type="subunit">
    <text evidence="5">Homodimer. Homodimerization may be required to stabilize the binding of ScpA to the Smc head domains. Component of a cohesin-like complex composed of ScpA, ScpB and the Smc homodimer, in which ScpA and ScpB bind to the head domain of Smc. The presence of the three proteins is required for the association of the complex with DNA.</text>
</comment>
<evidence type="ECO:0000256" key="2">
    <source>
        <dbReference type="ARBA" id="ARBA00022618"/>
    </source>
</evidence>
<dbReference type="AlphaFoldDB" id="A0A173RER9"/>
<keyword evidence="2 5" id="KW-0132">Cell division</keyword>
<gene>
    <name evidence="5 6" type="primary">scpB</name>
    <name evidence="6" type="ORF">ERS852448_00337</name>
    <name evidence="7" type="ORF">GKE72_05935</name>
</gene>
<dbReference type="SUPFAM" id="SSF46785">
    <property type="entry name" value="Winged helix' DNA-binding domain"/>
    <property type="match status" value="2"/>
</dbReference>
<dbReference type="RefSeq" id="WP_021739985.1">
    <property type="nucleotide sequence ID" value="NZ_CABKSU010000091.1"/>
</dbReference>
<sequence>MKIEEYEAAAEAILFAMGDSVEIKKLAFALQVNEREAEMILRNLADRYQADNCGLQILELDGAYQICTKPSQYEYLIRIAKQPRKQVLTDVLLETLSIVAYKQPVTRVEIEKIRGVSCEHAINKLLEYGLIQEAGRLDAPGRPILFGTTEEFLRCFDVQSVEELPDMNPEKVEELKQEAEEEVQLQLKL</sequence>
<dbReference type="EMBL" id="CYYA01000002">
    <property type="protein sequence ID" value="CUM75808.1"/>
    <property type="molecule type" value="Genomic_DNA"/>
</dbReference>
<dbReference type="STRING" id="39490.ERS852448_00337"/>
<dbReference type="GO" id="GO:0005737">
    <property type="term" value="C:cytoplasm"/>
    <property type="evidence" value="ECO:0007669"/>
    <property type="project" value="UniProtKB-SubCell"/>
</dbReference>
<comment type="function">
    <text evidence="5">Participates in chromosomal partition during cell division. May act via the formation of a condensin-like complex containing Smc and ScpA that pull DNA away from mid-cell into both cell halves.</text>
</comment>
<evidence type="ECO:0000256" key="3">
    <source>
        <dbReference type="ARBA" id="ARBA00022829"/>
    </source>
</evidence>
<dbReference type="PIRSF" id="PIRSF019345">
    <property type="entry name" value="ScpB"/>
    <property type="match status" value="1"/>
</dbReference>
<evidence type="ECO:0000313" key="7">
    <source>
        <dbReference type="EMBL" id="MSD15617.1"/>
    </source>
</evidence>
<dbReference type="GO" id="GO:0006260">
    <property type="term" value="P:DNA replication"/>
    <property type="evidence" value="ECO:0007669"/>
    <property type="project" value="UniProtKB-UniRule"/>
</dbReference>
<dbReference type="Proteomes" id="UP000095492">
    <property type="component" value="Unassembled WGS sequence"/>
</dbReference>
<evidence type="ECO:0000313" key="8">
    <source>
        <dbReference type="Proteomes" id="UP000095492"/>
    </source>
</evidence>
<protein>
    <recommendedName>
        <fullName evidence="5">Segregation and condensation protein B</fullName>
    </recommendedName>
</protein>
<name>A0A173RER9_EUBRA</name>
<dbReference type="GeneID" id="42787353"/>
<dbReference type="Proteomes" id="UP000431304">
    <property type="component" value="Unassembled WGS sequence"/>
</dbReference>
<dbReference type="NCBIfam" id="TIGR00281">
    <property type="entry name" value="SMC-Scp complex subunit ScpB"/>
    <property type="match status" value="1"/>
</dbReference>
<comment type="subcellular location">
    <subcellularLocation>
        <location evidence="5">Cytoplasm</location>
    </subcellularLocation>
    <text evidence="5">Associated with two foci at the outer edges of the nucleoid region in young cells, and at four foci within both cell halves in older cells.</text>
</comment>
<dbReference type="InterPro" id="IPR036390">
    <property type="entry name" value="WH_DNA-bd_sf"/>
</dbReference>
<dbReference type="Pfam" id="PF04079">
    <property type="entry name" value="SMC_ScpB"/>
    <property type="match status" value="1"/>
</dbReference>
<dbReference type="HAMAP" id="MF_01804">
    <property type="entry name" value="ScpB"/>
    <property type="match status" value="1"/>
</dbReference>
<dbReference type="GeneID" id="97391015"/>
<reference evidence="7 9" key="2">
    <citation type="journal article" date="2019" name="Nat. Med.">
        <title>A library of human gut bacterial isolates paired with longitudinal multiomics data enables mechanistic microbiome research.</title>
        <authorList>
            <person name="Poyet M."/>
            <person name="Groussin M."/>
            <person name="Gibbons S.M."/>
            <person name="Avila-Pacheco J."/>
            <person name="Jiang X."/>
            <person name="Kearney S.M."/>
            <person name="Perrotta A.R."/>
            <person name="Berdy B."/>
            <person name="Zhao S."/>
            <person name="Lieberman T.D."/>
            <person name="Swanson P.K."/>
            <person name="Smith M."/>
            <person name="Roesemann S."/>
            <person name="Alexander J.E."/>
            <person name="Rich S.A."/>
            <person name="Livny J."/>
            <person name="Vlamakis H."/>
            <person name="Clish C."/>
            <person name="Bullock K."/>
            <person name="Deik A."/>
            <person name="Scott J."/>
            <person name="Pierce K.A."/>
            <person name="Xavier R.J."/>
            <person name="Alm E.J."/>
        </authorList>
    </citation>
    <scope>NUCLEOTIDE SEQUENCE [LARGE SCALE GENOMIC DNA]</scope>
    <source>
        <strain evidence="7 9">BIOML-A3</strain>
    </source>
</reference>
<keyword evidence="3 5" id="KW-0159">Chromosome partition</keyword>
<accession>A0A173RER9</accession>
<evidence type="ECO:0000313" key="9">
    <source>
        <dbReference type="Proteomes" id="UP000431304"/>
    </source>
</evidence>
<comment type="similarity">
    <text evidence="5">Belongs to the ScpB family.</text>
</comment>
<dbReference type="InterPro" id="IPR005234">
    <property type="entry name" value="ScpB_csome_segregation"/>
</dbReference>
<evidence type="ECO:0000256" key="4">
    <source>
        <dbReference type="ARBA" id="ARBA00023306"/>
    </source>
</evidence>
<dbReference type="OrthoDB" id="9806226at2"/>
<dbReference type="GO" id="GO:0051301">
    <property type="term" value="P:cell division"/>
    <property type="evidence" value="ECO:0007669"/>
    <property type="project" value="UniProtKB-KW"/>
</dbReference>
<dbReference type="Gene3D" id="1.10.10.10">
    <property type="entry name" value="Winged helix-like DNA-binding domain superfamily/Winged helix DNA-binding domain"/>
    <property type="match status" value="2"/>
</dbReference>
<keyword evidence="1 5" id="KW-0963">Cytoplasm</keyword>
<organism evidence="6 8">
    <name type="scientific">Eubacterium ramulus</name>
    <dbReference type="NCBI Taxonomy" id="39490"/>
    <lineage>
        <taxon>Bacteria</taxon>
        <taxon>Bacillati</taxon>
        <taxon>Bacillota</taxon>
        <taxon>Clostridia</taxon>
        <taxon>Eubacteriales</taxon>
        <taxon>Eubacteriaceae</taxon>
        <taxon>Eubacterium</taxon>
    </lineage>
</organism>
<dbReference type="PANTHER" id="PTHR34298">
    <property type="entry name" value="SEGREGATION AND CONDENSATION PROTEIN B"/>
    <property type="match status" value="1"/>
</dbReference>
<keyword evidence="4 5" id="KW-0131">Cell cycle</keyword>